<feature type="non-terminal residue" evidence="4">
    <location>
        <position position="1"/>
    </location>
</feature>
<gene>
    <name evidence="4" type="ORF">AB205_0104300</name>
</gene>
<reference evidence="5" key="1">
    <citation type="journal article" date="2017" name="Nat. Commun.">
        <title>The North American bullfrog draft genome provides insight into hormonal regulation of long noncoding RNA.</title>
        <authorList>
            <person name="Hammond S.A."/>
            <person name="Warren R.L."/>
            <person name="Vandervalk B.P."/>
            <person name="Kucuk E."/>
            <person name="Khan H."/>
            <person name="Gibb E.A."/>
            <person name="Pandoh P."/>
            <person name="Kirk H."/>
            <person name="Zhao Y."/>
            <person name="Jones M."/>
            <person name="Mungall A.J."/>
            <person name="Coope R."/>
            <person name="Pleasance S."/>
            <person name="Moore R.A."/>
            <person name="Holt R.A."/>
            <person name="Round J.M."/>
            <person name="Ohora S."/>
            <person name="Walle B.V."/>
            <person name="Veldhoen N."/>
            <person name="Helbing C.C."/>
            <person name="Birol I."/>
        </authorList>
    </citation>
    <scope>NUCLEOTIDE SEQUENCE [LARGE SCALE GENOMIC DNA]</scope>
</reference>
<keyword evidence="1" id="KW-0694">RNA-binding</keyword>
<keyword evidence="5" id="KW-1185">Reference proteome</keyword>
<protein>
    <recommendedName>
        <fullName evidence="3">RRM domain-containing protein</fullName>
    </recommendedName>
</protein>
<dbReference type="CDD" id="cd12255">
    <property type="entry name" value="RRM1_LKAP"/>
    <property type="match status" value="1"/>
</dbReference>
<accession>A0A2G9RAJ2</accession>
<evidence type="ECO:0000256" key="2">
    <source>
        <dbReference type="SAM" id="MobiDB-lite"/>
    </source>
</evidence>
<dbReference type="InterPro" id="IPR000504">
    <property type="entry name" value="RRM_dom"/>
</dbReference>
<dbReference type="GO" id="GO:0003723">
    <property type="term" value="F:RNA binding"/>
    <property type="evidence" value="ECO:0007669"/>
    <property type="project" value="UniProtKB-UniRule"/>
</dbReference>
<evidence type="ECO:0000259" key="3">
    <source>
        <dbReference type="PROSITE" id="PS50102"/>
    </source>
</evidence>
<dbReference type="Proteomes" id="UP000228934">
    <property type="component" value="Unassembled WGS sequence"/>
</dbReference>
<name>A0A2G9RAJ2_AQUCT</name>
<dbReference type="InterPro" id="IPR035979">
    <property type="entry name" value="RBD_domain_sf"/>
</dbReference>
<organism evidence="4 5">
    <name type="scientific">Aquarana catesbeiana</name>
    <name type="common">American bullfrog</name>
    <name type="synonym">Rana catesbeiana</name>
    <dbReference type="NCBI Taxonomy" id="8400"/>
    <lineage>
        <taxon>Eukaryota</taxon>
        <taxon>Metazoa</taxon>
        <taxon>Chordata</taxon>
        <taxon>Craniata</taxon>
        <taxon>Vertebrata</taxon>
        <taxon>Euteleostomi</taxon>
        <taxon>Amphibia</taxon>
        <taxon>Batrachia</taxon>
        <taxon>Anura</taxon>
        <taxon>Neobatrachia</taxon>
        <taxon>Ranoidea</taxon>
        <taxon>Ranidae</taxon>
        <taxon>Aquarana</taxon>
    </lineage>
</organism>
<dbReference type="PROSITE" id="PS50102">
    <property type="entry name" value="RRM"/>
    <property type="match status" value="1"/>
</dbReference>
<dbReference type="EMBL" id="KV948051">
    <property type="protein sequence ID" value="PIO24910.1"/>
    <property type="molecule type" value="Genomic_DNA"/>
</dbReference>
<feature type="domain" description="RRM" evidence="3">
    <location>
        <begin position="4"/>
        <end position="77"/>
    </location>
</feature>
<dbReference type="InterPro" id="IPR034189">
    <property type="entry name" value="MARF1_RRM1"/>
</dbReference>
<evidence type="ECO:0000313" key="4">
    <source>
        <dbReference type="EMBL" id="PIO24910.1"/>
    </source>
</evidence>
<dbReference type="InterPro" id="IPR012677">
    <property type="entry name" value="Nucleotide-bd_a/b_plait_sf"/>
</dbReference>
<feature type="non-terminal residue" evidence="4">
    <location>
        <position position="208"/>
    </location>
</feature>
<dbReference type="Gene3D" id="3.30.70.330">
    <property type="match status" value="1"/>
</dbReference>
<dbReference type="SUPFAM" id="SSF54928">
    <property type="entry name" value="RNA-binding domain, RBD"/>
    <property type="match status" value="1"/>
</dbReference>
<evidence type="ECO:0000313" key="5">
    <source>
        <dbReference type="Proteomes" id="UP000228934"/>
    </source>
</evidence>
<feature type="region of interest" description="Disordered" evidence="2">
    <location>
        <begin position="153"/>
        <end position="174"/>
    </location>
</feature>
<evidence type="ECO:0000256" key="1">
    <source>
        <dbReference type="PROSITE-ProRule" id="PRU00176"/>
    </source>
</evidence>
<feature type="region of interest" description="Disordered" evidence="2">
    <location>
        <begin position="118"/>
        <end position="137"/>
    </location>
</feature>
<sequence length="208" mass="22961">QCHTLLYVYNLPTNKDAKSINNRLRRLSDNCGGKVMSISGSSAILRFINQESAERAQKRMENEDVFGNRITVSFVPKNHDVTEAKTSICALGDKSKSPKKVNKNTKLCLIARDQQETSQNAKASASKTAYSSGGKNSNVKSLQELCQIQSKASSKLNPYPEDKKKNGDRSNSIFSNTSVSSQVLVTTKSAELEDVLTNVKKYVSEYLN</sequence>
<dbReference type="OrthoDB" id="549353at2759"/>
<proteinExistence type="predicted"/>
<feature type="compositionally biased region" description="Low complexity" evidence="2">
    <location>
        <begin position="121"/>
        <end position="135"/>
    </location>
</feature>
<dbReference type="Pfam" id="PF11608">
    <property type="entry name" value="RRM_MARF1"/>
    <property type="match status" value="1"/>
</dbReference>
<dbReference type="AlphaFoldDB" id="A0A2G9RAJ2"/>